<dbReference type="AlphaFoldDB" id="W2PCV4"/>
<feature type="region of interest" description="Disordered" evidence="1">
    <location>
        <begin position="160"/>
        <end position="183"/>
    </location>
</feature>
<dbReference type="PANTHER" id="PTHR37069:SF2">
    <property type="entry name" value="PIGGYBAC TRANSPOSABLE ELEMENT-DERIVED PROTEIN DOMAIN-CONTAINING PROTEIN"/>
    <property type="match status" value="1"/>
</dbReference>
<feature type="region of interest" description="Disordered" evidence="1">
    <location>
        <begin position="117"/>
        <end position="144"/>
    </location>
</feature>
<protein>
    <submittedName>
        <fullName evidence="2">Uncharacterized protein</fullName>
    </submittedName>
</protein>
<evidence type="ECO:0000313" key="2">
    <source>
        <dbReference type="EMBL" id="ETM98053.1"/>
    </source>
</evidence>
<dbReference type="PANTHER" id="PTHR37069">
    <property type="entry name" value="DDE_TNP_1_7 DOMAIN-CONTAINING PROTEIN"/>
    <property type="match status" value="1"/>
</dbReference>
<dbReference type="Proteomes" id="UP000018817">
    <property type="component" value="Unassembled WGS sequence"/>
</dbReference>
<gene>
    <name evidence="2" type="ORF">PPTG_19832</name>
</gene>
<dbReference type="RefSeq" id="XP_008916641.1">
    <property type="nucleotide sequence ID" value="XM_008918393.1"/>
</dbReference>
<reference evidence="2 3" key="2">
    <citation type="submission" date="2013-11" db="EMBL/GenBank/DDBJ databases">
        <title>The Genome Sequence of Phytophthora parasitica INRA-310.</title>
        <authorList>
            <consortium name="The Broad Institute Genomics Platform"/>
            <person name="Russ C."/>
            <person name="Tyler B."/>
            <person name="Panabieres F."/>
            <person name="Shan W."/>
            <person name="Tripathy S."/>
            <person name="Grunwald N."/>
            <person name="Machado M."/>
            <person name="Johnson C.S."/>
            <person name="Arredondo F."/>
            <person name="Hong C."/>
            <person name="Coffey M."/>
            <person name="Young S.K."/>
            <person name="Zeng Q."/>
            <person name="Gargeya S."/>
            <person name="Fitzgerald M."/>
            <person name="Abouelleil A."/>
            <person name="Alvarado L."/>
            <person name="Chapman S.B."/>
            <person name="Gainer-Dewar J."/>
            <person name="Goldberg J."/>
            <person name="Griggs A."/>
            <person name="Gujja S."/>
            <person name="Hansen M."/>
            <person name="Howarth C."/>
            <person name="Imamovic A."/>
            <person name="Ireland A."/>
            <person name="Larimer J."/>
            <person name="McCowan C."/>
            <person name="Murphy C."/>
            <person name="Pearson M."/>
            <person name="Poon T.W."/>
            <person name="Priest M."/>
            <person name="Roberts A."/>
            <person name="Saif S."/>
            <person name="Shea T."/>
            <person name="Sykes S."/>
            <person name="Wortman J."/>
            <person name="Nusbaum C."/>
            <person name="Birren B."/>
        </authorList>
    </citation>
    <scope>NUCLEOTIDE SEQUENCE [LARGE SCALE GENOMIC DNA]</scope>
    <source>
        <strain evidence="2 3">INRA-310</strain>
    </source>
</reference>
<sequence length="279" mass="31056">MVKPRGKIPRDTEVTGRDLRNDGWTRKPPPRSSLDDRYKYIRPEGHPNGTVGLITSWGRLPYLTFMQMLPQMKNLHTLKPLRSLNAILLDRQPVAHLRRLRSSIHRLRVHHLSFSAYPEENNNDASGASAEVHTGDEDNEDDFDTLGSELLADKHDNLNAVEPGESADQYGAIESGDEAEKDDVDADEYDSDQDVEGFCTPEDLVDDVDEMEAEIAEEALFAANFLGGFGGADEVLAANLQNIVLRSLSAMGWEDVVEPNIDEHMMGPYHPVSNTGSYP</sequence>
<organism evidence="2 3">
    <name type="scientific">Phytophthora nicotianae (strain INRA-310)</name>
    <name type="common">Phytophthora parasitica</name>
    <dbReference type="NCBI Taxonomy" id="761204"/>
    <lineage>
        <taxon>Eukaryota</taxon>
        <taxon>Sar</taxon>
        <taxon>Stramenopiles</taxon>
        <taxon>Oomycota</taxon>
        <taxon>Peronosporomycetes</taxon>
        <taxon>Peronosporales</taxon>
        <taxon>Peronosporaceae</taxon>
        <taxon>Phytophthora</taxon>
    </lineage>
</organism>
<feature type="non-terminal residue" evidence="2">
    <location>
        <position position="279"/>
    </location>
</feature>
<dbReference type="VEuPathDB" id="FungiDB:PPTG_19832"/>
<name>W2PCV4_PHYN3</name>
<dbReference type="OMA" id="NIDEHMM"/>
<proteinExistence type="predicted"/>
<accession>W2PCV4</accession>
<evidence type="ECO:0000313" key="3">
    <source>
        <dbReference type="Proteomes" id="UP000018817"/>
    </source>
</evidence>
<dbReference type="GeneID" id="20188528"/>
<evidence type="ECO:0000256" key="1">
    <source>
        <dbReference type="SAM" id="MobiDB-lite"/>
    </source>
</evidence>
<feature type="compositionally biased region" description="Basic and acidic residues" evidence="1">
    <location>
        <begin position="8"/>
        <end position="25"/>
    </location>
</feature>
<dbReference type="EMBL" id="KI669759">
    <property type="protein sequence ID" value="ETM98053.1"/>
    <property type="molecule type" value="Genomic_DNA"/>
</dbReference>
<feature type="region of interest" description="Disordered" evidence="1">
    <location>
        <begin position="1"/>
        <end position="37"/>
    </location>
</feature>
<reference evidence="3" key="1">
    <citation type="submission" date="2011-12" db="EMBL/GenBank/DDBJ databases">
        <authorList>
            <consortium name="The Broad Institute Genome Sequencing Platform"/>
            <person name="Russ C."/>
            <person name="Tyler B."/>
            <person name="Panabieres F."/>
            <person name="Shan W."/>
            <person name="Tripathy S."/>
            <person name="Grunwald N."/>
            <person name="Machado M."/>
            <person name="Young S.K."/>
            <person name="Zeng Q."/>
            <person name="Gargeya S."/>
            <person name="Fitzgerald M."/>
            <person name="Haas B."/>
            <person name="Abouelleil A."/>
            <person name="Alvarado L."/>
            <person name="Arachchi H.M."/>
            <person name="Berlin A."/>
            <person name="Chapman S.B."/>
            <person name="Gearin G."/>
            <person name="Goldberg J."/>
            <person name="Griggs A."/>
            <person name="Gujja S."/>
            <person name="Hansen M."/>
            <person name="Heiman D."/>
            <person name="Howarth C."/>
            <person name="Larimer J."/>
            <person name="Lui A."/>
            <person name="MacDonald P.J.P."/>
            <person name="McCowen C."/>
            <person name="Montmayeur A."/>
            <person name="Murphy C."/>
            <person name="Neiman D."/>
            <person name="Pearson M."/>
            <person name="Priest M."/>
            <person name="Roberts A."/>
            <person name="Saif S."/>
            <person name="Shea T."/>
            <person name="Sisk P."/>
            <person name="Stolte C."/>
            <person name="Sykes S."/>
            <person name="Wortman J."/>
            <person name="Nusbaum C."/>
            <person name="Birren B."/>
        </authorList>
    </citation>
    <scope>NUCLEOTIDE SEQUENCE [LARGE SCALE GENOMIC DNA]</scope>
    <source>
        <strain evidence="3">INRA-310</strain>
    </source>
</reference>